<dbReference type="InterPro" id="IPR036291">
    <property type="entry name" value="NAD(P)-bd_dom_sf"/>
</dbReference>
<dbReference type="STRING" id="1781255.BH720_06990"/>
<feature type="domain" description="Ketoreductase" evidence="1">
    <location>
        <begin position="2"/>
        <end position="178"/>
    </location>
</feature>
<dbReference type="SUPFAM" id="SSF51735">
    <property type="entry name" value="NAD(P)-binding Rossmann-fold domains"/>
    <property type="match status" value="1"/>
</dbReference>
<proteinExistence type="predicted"/>
<dbReference type="InterPro" id="IPR002347">
    <property type="entry name" value="SDR_fam"/>
</dbReference>
<dbReference type="InterPro" id="IPR052184">
    <property type="entry name" value="SDR_enzymes"/>
</dbReference>
<dbReference type="Pfam" id="PF00106">
    <property type="entry name" value="adh_short"/>
    <property type="match status" value="1"/>
</dbReference>
<gene>
    <name evidence="2" type="ORF">BH720_06990</name>
</gene>
<reference evidence="2" key="1">
    <citation type="submission" date="2016-09" db="EMBL/GenBank/DDBJ databases">
        <title>Draft genome of thermotolerant cyanobacterium Desertifilum sp. strain IPPAS B-1220.</title>
        <authorList>
            <person name="Sinetova M.A."/>
            <person name="Bolakhan K."/>
            <person name="Zayadan B.K."/>
            <person name="Mironov K.S."/>
            <person name="Ustinova V."/>
            <person name="Kupriyanova E.V."/>
            <person name="Sidorov R.A."/>
            <person name="Skrypnik A.N."/>
            <person name="Gogoleva N.E."/>
            <person name="Gogolev Y.V."/>
            <person name="Los D.A."/>
        </authorList>
    </citation>
    <scope>NUCLEOTIDE SEQUENCE [LARGE SCALE GENOMIC DNA]</scope>
    <source>
        <strain evidence="2">IPPAS B-1220</strain>
    </source>
</reference>
<dbReference type="GO" id="GO:0016616">
    <property type="term" value="F:oxidoreductase activity, acting on the CH-OH group of donors, NAD or NADP as acceptor"/>
    <property type="evidence" value="ECO:0007669"/>
    <property type="project" value="TreeGrafter"/>
</dbReference>
<dbReference type="RefSeq" id="WP_069966463.1">
    <property type="nucleotide sequence ID" value="NZ_CM124774.1"/>
</dbReference>
<protein>
    <submittedName>
        <fullName evidence="2">Short-chain dehydrogenase</fullName>
    </submittedName>
</protein>
<dbReference type="CDD" id="cd05325">
    <property type="entry name" value="carb_red_sniffer_like_SDR_c"/>
    <property type="match status" value="1"/>
</dbReference>
<dbReference type="Gene3D" id="3.40.50.720">
    <property type="entry name" value="NAD(P)-binding Rossmann-like Domain"/>
    <property type="match status" value="1"/>
</dbReference>
<dbReference type="PRINTS" id="PR00081">
    <property type="entry name" value="GDHRDH"/>
</dbReference>
<comment type="caution">
    <text evidence="2">The sequence shown here is derived from an EMBL/GenBank/DDBJ whole genome shotgun (WGS) entry which is preliminary data.</text>
</comment>
<name>A0A1E5QME7_9CYAN</name>
<sequence length="221" mass="23879">MATYLITGTNRGIGYEYCRQLQARGERVIAVCRTASEDLQQLGVQVEAGIDITSDASVAELKARLGDTPIDVLINNAGILERVTLADLDFDSIREQFEVNALGPLRVTHALLPLLNNGSKIVLMTSRMGSIEDNTSGSSYGYRMSKVALSMAGKSLSIDLKSRGIAVAILHPGLVQTRMTDFTAGGITPEESVKGLLQRIDELTLSNTGTFWHANGEVLPW</sequence>
<dbReference type="AlphaFoldDB" id="A0A1E5QME7"/>
<dbReference type="SMART" id="SM00822">
    <property type="entry name" value="PKS_KR"/>
    <property type="match status" value="1"/>
</dbReference>
<dbReference type="EMBL" id="MJGC01000043">
    <property type="protein sequence ID" value="OEJ75845.1"/>
    <property type="molecule type" value="Genomic_DNA"/>
</dbReference>
<evidence type="ECO:0000259" key="1">
    <source>
        <dbReference type="SMART" id="SM00822"/>
    </source>
</evidence>
<accession>A0A1E5QME7</accession>
<dbReference type="InterPro" id="IPR057326">
    <property type="entry name" value="KR_dom"/>
</dbReference>
<dbReference type="PANTHER" id="PTHR45458:SF1">
    <property type="entry name" value="SHORT CHAIN DEHYDROGENASE"/>
    <property type="match status" value="1"/>
</dbReference>
<evidence type="ECO:0000313" key="2">
    <source>
        <dbReference type="EMBL" id="OEJ75845.1"/>
    </source>
</evidence>
<dbReference type="OrthoDB" id="9785826at2"/>
<dbReference type="PANTHER" id="PTHR45458">
    <property type="entry name" value="SHORT-CHAIN DEHYDROGENASE/REDUCTASE SDR"/>
    <property type="match status" value="1"/>
</dbReference>
<organism evidence="2">
    <name type="scientific">Desertifilum tharense IPPAS B-1220</name>
    <dbReference type="NCBI Taxonomy" id="1781255"/>
    <lineage>
        <taxon>Bacteria</taxon>
        <taxon>Bacillati</taxon>
        <taxon>Cyanobacteriota</taxon>
        <taxon>Cyanophyceae</taxon>
        <taxon>Desertifilales</taxon>
        <taxon>Desertifilaceae</taxon>
        <taxon>Desertifilum</taxon>
    </lineage>
</organism>